<comment type="caution">
    <text evidence="2">The sequence shown here is derived from an EMBL/GenBank/DDBJ whole genome shotgun (WGS) entry which is preliminary data.</text>
</comment>
<evidence type="ECO:0000313" key="3">
    <source>
        <dbReference type="Proteomes" id="UP000530571"/>
    </source>
</evidence>
<dbReference type="EMBL" id="JACIDZ010000015">
    <property type="protein sequence ID" value="MBB4123959.1"/>
    <property type="molecule type" value="Genomic_DNA"/>
</dbReference>
<evidence type="ECO:0000256" key="1">
    <source>
        <dbReference type="SAM" id="MobiDB-lite"/>
    </source>
</evidence>
<name>A0A7W6KMC6_9HYPH</name>
<organism evidence="2 3">
    <name type="scientific">Martelella radicis</name>
    <dbReference type="NCBI Taxonomy" id="1397476"/>
    <lineage>
        <taxon>Bacteria</taxon>
        <taxon>Pseudomonadati</taxon>
        <taxon>Pseudomonadota</taxon>
        <taxon>Alphaproteobacteria</taxon>
        <taxon>Hyphomicrobiales</taxon>
        <taxon>Aurantimonadaceae</taxon>
        <taxon>Martelella</taxon>
    </lineage>
</organism>
<reference evidence="2 3" key="1">
    <citation type="submission" date="2020-08" db="EMBL/GenBank/DDBJ databases">
        <title>Genomic Encyclopedia of Type Strains, Phase IV (KMG-IV): sequencing the most valuable type-strain genomes for metagenomic binning, comparative biology and taxonomic classification.</title>
        <authorList>
            <person name="Goeker M."/>
        </authorList>
    </citation>
    <scope>NUCLEOTIDE SEQUENCE [LARGE SCALE GENOMIC DNA]</scope>
    <source>
        <strain evidence="2 3">DSM 28101</strain>
    </source>
</reference>
<keyword evidence="3" id="KW-1185">Reference proteome</keyword>
<accession>A0A7W6KMC6</accession>
<sequence length="113" mass="12621">MQQQNKERQEQQSQTRQPVHKAPVASFRDGAVSAKVWRNDAGDGKAFYAVTFQRVYTDPTTGAVAEARSFQGTELLKLQRLASEAYRAIGRFRAQDREQQAKAEASTSPTLGF</sequence>
<feature type="compositionally biased region" description="Basic and acidic residues" evidence="1">
    <location>
        <begin position="1"/>
        <end position="10"/>
    </location>
</feature>
<gene>
    <name evidence="2" type="ORF">GGR30_003908</name>
</gene>
<evidence type="ECO:0000313" key="2">
    <source>
        <dbReference type="EMBL" id="MBB4123959.1"/>
    </source>
</evidence>
<dbReference type="RefSeq" id="WP_183489905.1">
    <property type="nucleotide sequence ID" value="NZ_JACIDZ010000015.1"/>
</dbReference>
<dbReference type="Proteomes" id="UP000530571">
    <property type="component" value="Unassembled WGS sequence"/>
</dbReference>
<feature type="region of interest" description="Disordered" evidence="1">
    <location>
        <begin position="1"/>
        <end position="26"/>
    </location>
</feature>
<dbReference type="AlphaFoldDB" id="A0A7W6KMC6"/>
<proteinExistence type="predicted"/>
<protein>
    <submittedName>
        <fullName evidence="2">Uncharacterized protein</fullName>
    </submittedName>
</protein>